<dbReference type="PROSITE" id="PS50048">
    <property type="entry name" value="ZN2_CY6_FUNGAL_2"/>
    <property type="match status" value="2"/>
</dbReference>
<sequence>MVKTCALCRERSVHCDGIQPRCGQCTEFGALVVCDFSSRAAGPSSKNSNLLQKGAACLPCRKRKKKCDAKRPFCTTCEAAKKQSQCLYEDDAQRNLIQSLVARTRELEERLASAERSPRSSPPHQGYTTPSPRRVPVQWPGNFATESIGVFPAWEPPVIDVPLPSSCPTSRITLEQYREFRLHFISFSDHVGVKLTPAATTAVATGDYDSPHIHPSLIHAAQLLGCVMWQEINHTTSLAPMELFELESAISFLTANTAPLVKIQVYNVLAMYYYIKHMFPEGSEHTRLGTEVALRHGLRFTTSSWDPLVEPSPEDEQMVCALSHLFYITIDRQMVLGIPSELGPEYDEDFQSIPVMYPTLSRSHVAILRARGALLLHRARQLSARLSALPSCPWELHLSQGAREETSGWVAEYWSLIEEVEANLASVNPALLKASLRPDLQRATQGLKITLIVALTAEALLHHLAPRFHPESRQHCLNAVLKLVGIGKTFSANDYEMLDPILGVCWQNAANVAFAESARPMDELSAMNWATARSVLLACAPVIAKSLPYLEGPMNQILERAAAFGILA</sequence>
<dbReference type="SMART" id="SM00066">
    <property type="entry name" value="GAL4"/>
    <property type="match status" value="2"/>
</dbReference>
<dbReference type="Pfam" id="PF00172">
    <property type="entry name" value="Zn_clus"/>
    <property type="match status" value="1"/>
</dbReference>
<feature type="domain" description="Zn(2)-C6 fungal-type" evidence="7">
    <location>
        <begin position="56"/>
        <end position="88"/>
    </location>
</feature>
<name>A0A5C2RUE5_9APHY</name>
<dbReference type="AlphaFoldDB" id="A0A5C2RUE5"/>
<dbReference type="PROSITE" id="PS00463">
    <property type="entry name" value="ZN2_CY6_FUNGAL_1"/>
    <property type="match status" value="1"/>
</dbReference>
<keyword evidence="9" id="KW-1185">Reference proteome</keyword>
<dbReference type="Gene3D" id="4.10.240.10">
    <property type="entry name" value="Zn(2)-C6 fungal-type DNA-binding domain"/>
    <property type="match status" value="2"/>
</dbReference>
<dbReference type="EMBL" id="ML122296">
    <property type="protein sequence ID" value="RPD55328.1"/>
    <property type="molecule type" value="Genomic_DNA"/>
</dbReference>
<reference evidence="8" key="1">
    <citation type="journal article" date="2018" name="Genome Biol. Evol.">
        <title>Genomics and development of Lentinus tigrinus, a white-rot wood-decaying mushroom with dimorphic fruiting bodies.</title>
        <authorList>
            <person name="Wu B."/>
            <person name="Xu Z."/>
            <person name="Knudson A."/>
            <person name="Carlson A."/>
            <person name="Chen N."/>
            <person name="Kovaka S."/>
            <person name="LaButti K."/>
            <person name="Lipzen A."/>
            <person name="Pennachio C."/>
            <person name="Riley R."/>
            <person name="Schakwitz W."/>
            <person name="Umezawa K."/>
            <person name="Ohm R.A."/>
            <person name="Grigoriev I.V."/>
            <person name="Nagy L.G."/>
            <person name="Gibbons J."/>
            <person name="Hibbett D."/>
        </authorList>
    </citation>
    <scope>NUCLEOTIDE SEQUENCE [LARGE SCALE GENOMIC DNA]</scope>
    <source>
        <strain evidence="8">ALCF2SS1-6</strain>
    </source>
</reference>
<dbReference type="GO" id="GO:0000981">
    <property type="term" value="F:DNA-binding transcription factor activity, RNA polymerase II-specific"/>
    <property type="evidence" value="ECO:0007669"/>
    <property type="project" value="InterPro"/>
</dbReference>
<feature type="region of interest" description="Disordered" evidence="6">
    <location>
        <begin position="108"/>
        <end position="136"/>
    </location>
</feature>
<keyword evidence="5" id="KW-0539">Nucleus</keyword>
<dbReference type="InterPro" id="IPR036864">
    <property type="entry name" value="Zn2-C6_fun-type_DNA-bd_sf"/>
</dbReference>
<keyword evidence="3" id="KW-0805">Transcription regulation</keyword>
<keyword evidence="4" id="KW-0804">Transcription</keyword>
<dbReference type="InterPro" id="IPR050815">
    <property type="entry name" value="TF_fung"/>
</dbReference>
<comment type="subcellular location">
    <subcellularLocation>
        <location evidence="1">Nucleus</location>
    </subcellularLocation>
</comment>
<proteinExistence type="predicted"/>
<dbReference type="PANTHER" id="PTHR47338">
    <property type="entry name" value="ZN(II)2CYS6 TRANSCRIPTION FACTOR (EUROFUNG)-RELATED"/>
    <property type="match status" value="1"/>
</dbReference>
<dbReference type="InterPro" id="IPR001138">
    <property type="entry name" value="Zn2Cys6_DnaBD"/>
</dbReference>
<evidence type="ECO:0000256" key="1">
    <source>
        <dbReference type="ARBA" id="ARBA00004123"/>
    </source>
</evidence>
<evidence type="ECO:0000256" key="3">
    <source>
        <dbReference type="ARBA" id="ARBA00023015"/>
    </source>
</evidence>
<evidence type="ECO:0000313" key="8">
    <source>
        <dbReference type="EMBL" id="RPD55328.1"/>
    </source>
</evidence>
<accession>A0A5C2RUE5</accession>
<dbReference type="GO" id="GO:0005634">
    <property type="term" value="C:nucleus"/>
    <property type="evidence" value="ECO:0007669"/>
    <property type="project" value="UniProtKB-SubCell"/>
</dbReference>
<protein>
    <recommendedName>
        <fullName evidence="7">Zn(2)-C6 fungal-type domain-containing protein</fullName>
    </recommendedName>
</protein>
<evidence type="ECO:0000259" key="7">
    <source>
        <dbReference type="PROSITE" id="PS50048"/>
    </source>
</evidence>
<dbReference type="PANTHER" id="PTHR47338:SF10">
    <property type="entry name" value="TRANSCRIPTION FACTOR DOMAIN-CONTAINING PROTEIN-RELATED"/>
    <property type="match status" value="1"/>
</dbReference>
<feature type="domain" description="Zn(2)-C6 fungal-type" evidence="7">
    <location>
        <begin position="4"/>
        <end position="36"/>
    </location>
</feature>
<organism evidence="8 9">
    <name type="scientific">Lentinus tigrinus ALCF2SS1-6</name>
    <dbReference type="NCBI Taxonomy" id="1328759"/>
    <lineage>
        <taxon>Eukaryota</taxon>
        <taxon>Fungi</taxon>
        <taxon>Dikarya</taxon>
        <taxon>Basidiomycota</taxon>
        <taxon>Agaricomycotina</taxon>
        <taxon>Agaricomycetes</taxon>
        <taxon>Polyporales</taxon>
        <taxon>Polyporaceae</taxon>
        <taxon>Lentinus</taxon>
    </lineage>
</organism>
<keyword evidence="2" id="KW-0479">Metal-binding</keyword>
<gene>
    <name evidence="8" type="ORF">L227DRAFT_533342</name>
</gene>
<feature type="compositionally biased region" description="Basic and acidic residues" evidence="6">
    <location>
        <begin position="108"/>
        <end position="118"/>
    </location>
</feature>
<evidence type="ECO:0000256" key="2">
    <source>
        <dbReference type="ARBA" id="ARBA00022723"/>
    </source>
</evidence>
<evidence type="ECO:0000256" key="4">
    <source>
        <dbReference type="ARBA" id="ARBA00023163"/>
    </source>
</evidence>
<dbReference type="STRING" id="1328759.A0A5C2RUE5"/>
<dbReference type="OrthoDB" id="2017365at2759"/>
<dbReference type="SUPFAM" id="SSF57701">
    <property type="entry name" value="Zn2/Cys6 DNA-binding domain"/>
    <property type="match status" value="2"/>
</dbReference>
<evidence type="ECO:0000256" key="5">
    <source>
        <dbReference type="ARBA" id="ARBA00023242"/>
    </source>
</evidence>
<evidence type="ECO:0000313" key="9">
    <source>
        <dbReference type="Proteomes" id="UP000313359"/>
    </source>
</evidence>
<dbReference type="GO" id="GO:0008270">
    <property type="term" value="F:zinc ion binding"/>
    <property type="evidence" value="ECO:0007669"/>
    <property type="project" value="InterPro"/>
</dbReference>
<dbReference type="Proteomes" id="UP000313359">
    <property type="component" value="Unassembled WGS sequence"/>
</dbReference>
<dbReference type="CDD" id="cd00067">
    <property type="entry name" value="GAL4"/>
    <property type="match status" value="2"/>
</dbReference>
<evidence type="ECO:0000256" key="6">
    <source>
        <dbReference type="SAM" id="MobiDB-lite"/>
    </source>
</evidence>